<name>A0A2T4DVF4_9BACT</name>
<organism evidence="8 9">
    <name type="scientific">Marivirga lumbricoides</name>
    <dbReference type="NCBI Taxonomy" id="1046115"/>
    <lineage>
        <taxon>Bacteria</taxon>
        <taxon>Pseudomonadati</taxon>
        <taxon>Bacteroidota</taxon>
        <taxon>Cytophagia</taxon>
        <taxon>Cytophagales</taxon>
        <taxon>Marivirgaceae</taxon>
        <taxon>Marivirga</taxon>
    </lineage>
</organism>
<evidence type="ECO:0000259" key="7">
    <source>
        <dbReference type="Pfam" id="PF05175"/>
    </source>
</evidence>
<comment type="catalytic activity">
    <reaction evidence="6">
        <text>adenosine(37) in tRNA1(Val) + S-adenosyl-L-methionine = N(6)-methyladenosine(37) in tRNA1(Val) + S-adenosyl-L-homocysteine + H(+)</text>
        <dbReference type="Rhea" id="RHEA:43160"/>
        <dbReference type="Rhea" id="RHEA-COMP:10369"/>
        <dbReference type="Rhea" id="RHEA-COMP:10370"/>
        <dbReference type="ChEBI" id="CHEBI:15378"/>
        <dbReference type="ChEBI" id="CHEBI:57856"/>
        <dbReference type="ChEBI" id="CHEBI:59789"/>
        <dbReference type="ChEBI" id="CHEBI:74411"/>
        <dbReference type="ChEBI" id="CHEBI:74449"/>
        <dbReference type="EC" id="2.1.1.223"/>
    </reaction>
</comment>
<dbReference type="GO" id="GO:0008033">
    <property type="term" value="P:tRNA processing"/>
    <property type="evidence" value="ECO:0007669"/>
    <property type="project" value="UniProtKB-UniRule"/>
</dbReference>
<dbReference type="GO" id="GO:0003676">
    <property type="term" value="F:nucleic acid binding"/>
    <property type="evidence" value="ECO:0007669"/>
    <property type="project" value="InterPro"/>
</dbReference>
<gene>
    <name evidence="8" type="ORF">C9994_01190</name>
</gene>
<evidence type="ECO:0000313" key="9">
    <source>
        <dbReference type="Proteomes" id="UP000240608"/>
    </source>
</evidence>
<keyword evidence="2 6" id="KW-0489">Methyltransferase</keyword>
<keyword evidence="5 6" id="KW-0819">tRNA processing</keyword>
<dbReference type="Proteomes" id="UP000240608">
    <property type="component" value="Unassembled WGS sequence"/>
</dbReference>
<proteinExistence type="inferred from homology"/>
<reference evidence="8 9" key="1">
    <citation type="submission" date="2018-03" db="EMBL/GenBank/DDBJ databases">
        <title>Cross-interface Injection: A General Nanoliter Liquid Handling Method Applied to Single Cells Genome Amplification Automated Nanoliter Liquid Handling Applied to Single Cell Multiple Displacement Amplification.</title>
        <authorList>
            <person name="Yun J."/>
            <person name="Xu P."/>
            <person name="Xu J."/>
            <person name="Dai X."/>
            <person name="Wang Y."/>
            <person name="Zheng X."/>
            <person name="Cao C."/>
            <person name="Yi Q."/>
            <person name="Zhu Y."/>
            <person name="Wang L."/>
            <person name="Dong Z."/>
            <person name="Huang Y."/>
            <person name="Huang L."/>
            <person name="Du W."/>
        </authorList>
    </citation>
    <scope>NUCLEOTIDE SEQUENCE [LARGE SCALE GENOMIC DNA]</scope>
    <source>
        <strain evidence="8 9">Z-D1-2</strain>
    </source>
</reference>
<comment type="function">
    <text evidence="6">Specifically methylates the adenine in position 37 of tRNA(1)(Val) (anticodon cmo5UAC).</text>
</comment>
<evidence type="ECO:0000256" key="1">
    <source>
        <dbReference type="ARBA" id="ARBA00022490"/>
    </source>
</evidence>
<dbReference type="SUPFAM" id="SSF53335">
    <property type="entry name" value="S-adenosyl-L-methionine-dependent methyltransferases"/>
    <property type="match status" value="1"/>
</dbReference>
<evidence type="ECO:0000256" key="6">
    <source>
        <dbReference type="HAMAP-Rule" id="MF_01872"/>
    </source>
</evidence>
<dbReference type="GO" id="GO:0032259">
    <property type="term" value="P:methylation"/>
    <property type="evidence" value="ECO:0007669"/>
    <property type="project" value="UniProtKB-KW"/>
</dbReference>
<dbReference type="PANTHER" id="PTHR47739">
    <property type="entry name" value="TRNA1(VAL) (ADENINE(37)-N6)-METHYLTRANSFERASE"/>
    <property type="match status" value="1"/>
</dbReference>
<accession>A0A2T4DVF4</accession>
<dbReference type="PROSITE" id="PS00092">
    <property type="entry name" value="N6_MTASE"/>
    <property type="match status" value="1"/>
</dbReference>
<evidence type="ECO:0000256" key="4">
    <source>
        <dbReference type="ARBA" id="ARBA00022691"/>
    </source>
</evidence>
<sequence length="239" mass="27157">MSIFQFKEFTLKQTDSAAKLTTDATIFGASLPFSDNVSTALEVGTGTGILSLMLSQRGRFTIDAVEIEERAYNEASLNFQRSPWANRLQAHHVDFNLFYAAAKNKNKYDLVFSNPPFFTKNLQSPVNRKKNTAYHTNTLSFKELATGISLVLKDSGEAFIMLPAYEMTLFVDEIKMQGFSISHILKIHHSLNKPALRIIHGFSKHETEKPAEKVIYIRDENNEFHPGYIELLKPFLTIF</sequence>
<dbReference type="Pfam" id="PF05175">
    <property type="entry name" value="MTS"/>
    <property type="match status" value="1"/>
</dbReference>
<dbReference type="InterPro" id="IPR007848">
    <property type="entry name" value="Small_mtfrase_dom"/>
</dbReference>
<dbReference type="HAMAP" id="MF_01872">
    <property type="entry name" value="tRNA_methyltr_YfiC"/>
    <property type="match status" value="1"/>
</dbReference>
<evidence type="ECO:0000256" key="3">
    <source>
        <dbReference type="ARBA" id="ARBA00022679"/>
    </source>
</evidence>
<evidence type="ECO:0000256" key="2">
    <source>
        <dbReference type="ARBA" id="ARBA00022603"/>
    </source>
</evidence>
<dbReference type="AlphaFoldDB" id="A0A2T4DVF4"/>
<dbReference type="InterPro" id="IPR002052">
    <property type="entry name" value="DNA_methylase_N6_adenine_CS"/>
</dbReference>
<dbReference type="InterPro" id="IPR022882">
    <property type="entry name" value="tRNA_adenine-N6_MeTrfase"/>
</dbReference>
<dbReference type="CDD" id="cd02440">
    <property type="entry name" value="AdoMet_MTases"/>
    <property type="match status" value="1"/>
</dbReference>
<dbReference type="EMBL" id="PYVU01000005">
    <property type="protein sequence ID" value="PTB97792.1"/>
    <property type="molecule type" value="Genomic_DNA"/>
</dbReference>
<evidence type="ECO:0000256" key="5">
    <source>
        <dbReference type="ARBA" id="ARBA00022694"/>
    </source>
</evidence>
<dbReference type="GO" id="GO:0005737">
    <property type="term" value="C:cytoplasm"/>
    <property type="evidence" value="ECO:0007669"/>
    <property type="project" value="UniProtKB-SubCell"/>
</dbReference>
<comment type="caution">
    <text evidence="8">The sequence shown here is derived from an EMBL/GenBank/DDBJ whole genome shotgun (WGS) entry which is preliminary data.</text>
</comment>
<feature type="domain" description="Methyltransferase small" evidence="7">
    <location>
        <begin position="37"/>
        <end position="120"/>
    </location>
</feature>
<keyword evidence="3 6" id="KW-0808">Transferase</keyword>
<keyword evidence="4 6" id="KW-0949">S-adenosyl-L-methionine</keyword>
<dbReference type="InterPro" id="IPR050210">
    <property type="entry name" value="tRNA_Adenine-N(6)_MTase"/>
</dbReference>
<dbReference type="GO" id="GO:0016430">
    <property type="term" value="F:tRNA (adenine-N6)-methyltransferase activity"/>
    <property type="evidence" value="ECO:0007669"/>
    <property type="project" value="UniProtKB-UniRule"/>
</dbReference>
<dbReference type="Gene3D" id="3.40.50.150">
    <property type="entry name" value="Vaccinia Virus protein VP39"/>
    <property type="match status" value="1"/>
</dbReference>
<evidence type="ECO:0000313" key="8">
    <source>
        <dbReference type="EMBL" id="PTB97792.1"/>
    </source>
</evidence>
<comment type="similarity">
    <text evidence="6">Belongs to the methyltransferase superfamily. tRNA (adenine-N(6)-)-methyltransferase family.</text>
</comment>
<protein>
    <recommendedName>
        <fullName evidence="6">tRNA1(Val) (adenine(37)-N6)-methyltransferase</fullName>
        <ecNumber evidence="6">2.1.1.223</ecNumber>
    </recommendedName>
    <alternativeName>
        <fullName evidence="6">tRNA m6A37 methyltransferase</fullName>
    </alternativeName>
</protein>
<keyword evidence="1 6" id="KW-0963">Cytoplasm</keyword>
<dbReference type="EC" id="2.1.1.223" evidence="6"/>
<comment type="subcellular location">
    <subcellularLocation>
        <location evidence="6">Cytoplasm</location>
    </subcellularLocation>
</comment>
<dbReference type="InterPro" id="IPR029063">
    <property type="entry name" value="SAM-dependent_MTases_sf"/>
</dbReference>
<dbReference type="PANTHER" id="PTHR47739:SF1">
    <property type="entry name" value="TRNA1(VAL) (ADENINE(37)-N6)-METHYLTRANSFERASE"/>
    <property type="match status" value="1"/>
</dbReference>